<organism evidence="1">
    <name type="scientific">bioreactor metagenome</name>
    <dbReference type="NCBI Taxonomy" id="1076179"/>
    <lineage>
        <taxon>unclassified sequences</taxon>
        <taxon>metagenomes</taxon>
        <taxon>ecological metagenomes</taxon>
    </lineage>
</organism>
<reference evidence="1" key="1">
    <citation type="submission" date="2019-08" db="EMBL/GenBank/DDBJ databases">
        <authorList>
            <person name="Kucharzyk K."/>
            <person name="Murdoch R.W."/>
            <person name="Higgins S."/>
            <person name="Loffler F."/>
        </authorList>
    </citation>
    <scope>NUCLEOTIDE SEQUENCE</scope>
</reference>
<dbReference type="AlphaFoldDB" id="A0A644VIW1"/>
<comment type="caution">
    <text evidence="1">The sequence shown here is derived from an EMBL/GenBank/DDBJ whole genome shotgun (WGS) entry which is preliminary data.</text>
</comment>
<evidence type="ECO:0000313" key="1">
    <source>
        <dbReference type="EMBL" id="MPL91246.1"/>
    </source>
</evidence>
<dbReference type="InterPro" id="IPR011993">
    <property type="entry name" value="PH-like_dom_sf"/>
</dbReference>
<dbReference type="Gene3D" id="2.30.29.30">
    <property type="entry name" value="Pleckstrin-homology domain (PH domain)/Phosphotyrosine-binding domain (PTB)"/>
    <property type="match status" value="1"/>
</dbReference>
<accession>A0A644VIW1</accession>
<dbReference type="CDD" id="cd10570">
    <property type="entry name" value="PH-GRAM"/>
    <property type="match status" value="1"/>
</dbReference>
<dbReference type="EMBL" id="VSSQ01000324">
    <property type="protein sequence ID" value="MPL91246.1"/>
    <property type="molecule type" value="Genomic_DNA"/>
</dbReference>
<protein>
    <submittedName>
        <fullName evidence="1">Uncharacterized protein</fullName>
    </submittedName>
</protein>
<sequence length="107" mass="12261">MYSFPLVEQERIIKKDHANLYCDGNAFAGAFYLTSNRIVFVGYLLDIHDKYVEEVPLSHIAEVTPGKTFFVIPNVLNVSTIRNRTLKLIVKGRDHWLAAIKANLERI</sequence>
<proteinExistence type="predicted"/>
<gene>
    <name evidence="1" type="ORF">SDC9_37312</name>
</gene>
<name>A0A644VIW1_9ZZZZ</name>